<dbReference type="VEuPathDB" id="CryptoDB:Cvel_6643"/>
<feature type="compositionally biased region" description="Basic and acidic residues" evidence="1">
    <location>
        <begin position="193"/>
        <end position="211"/>
    </location>
</feature>
<sequence>MQVVSVFAAVALAASSASAFVPSTSRSSGLLSKQRKTELNALEDAFFAPVEELMNAAPASVDFSDAISSSSEVLASIAADSKLAVDVQGELVPAMIAAAEKLAANPGAKAGEILDPNSKLVQLRQVGGLVTGRHGVTNFDNKVPFLLLGAAPALFHTFLFFGLATVFVFKQENETPFRRQYGGTGYPRLDPYTMHRGDKPRERDWNDPITM</sequence>
<protein>
    <submittedName>
        <fullName evidence="4">Uncharacterized protein</fullName>
    </submittedName>
</protein>
<reference evidence="4" key="1">
    <citation type="submission" date="2014-11" db="EMBL/GenBank/DDBJ databases">
        <authorList>
            <person name="Otto D Thomas"/>
            <person name="Naeem Raeece"/>
        </authorList>
    </citation>
    <scope>NUCLEOTIDE SEQUENCE</scope>
</reference>
<dbReference type="AlphaFoldDB" id="A0A0G4HFQ7"/>
<keyword evidence="2" id="KW-0812">Transmembrane</keyword>
<evidence type="ECO:0000313" key="4">
    <source>
        <dbReference type="EMBL" id="CEM42745.1"/>
    </source>
</evidence>
<evidence type="ECO:0000256" key="2">
    <source>
        <dbReference type="SAM" id="Phobius"/>
    </source>
</evidence>
<feature type="region of interest" description="Disordered" evidence="1">
    <location>
        <begin position="188"/>
        <end position="211"/>
    </location>
</feature>
<organism evidence="4">
    <name type="scientific">Chromera velia CCMP2878</name>
    <dbReference type="NCBI Taxonomy" id="1169474"/>
    <lineage>
        <taxon>Eukaryota</taxon>
        <taxon>Sar</taxon>
        <taxon>Alveolata</taxon>
        <taxon>Colpodellida</taxon>
        <taxon>Chromeraceae</taxon>
        <taxon>Chromera</taxon>
    </lineage>
</organism>
<feature type="transmembrane region" description="Helical" evidence="2">
    <location>
        <begin position="145"/>
        <end position="169"/>
    </location>
</feature>
<evidence type="ECO:0000256" key="1">
    <source>
        <dbReference type="SAM" id="MobiDB-lite"/>
    </source>
</evidence>
<name>A0A0G4HFQ7_9ALVE</name>
<gene>
    <name evidence="4" type="ORF">Cvel_6643</name>
</gene>
<feature type="signal peptide" evidence="3">
    <location>
        <begin position="1"/>
        <end position="19"/>
    </location>
</feature>
<accession>A0A0G4HFQ7</accession>
<evidence type="ECO:0000256" key="3">
    <source>
        <dbReference type="SAM" id="SignalP"/>
    </source>
</evidence>
<proteinExistence type="predicted"/>
<keyword evidence="2" id="KW-1133">Transmembrane helix</keyword>
<keyword evidence="3" id="KW-0732">Signal</keyword>
<keyword evidence="2" id="KW-0472">Membrane</keyword>
<dbReference type="EMBL" id="CDMZ01002524">
    <property type="protein sequence ID" value="CEM42745.1"/>
    <property type="molecule type" value="Genomic_DNA"/>
</dbReference>
<feature type="chain" id="PRO_5005191472" evidence="3">
    <location>
        <begin position="20"/>
        <end position="211"/>
    </location>
</feature>